<dbReference type="GO" id="GO:0005524">
    <property type="term" value="F:ATP binding"/>
    <property type="evidence" value="ECO:0007669"/>
    <property type="project" value="UniProtKB-KW"/>
</dbReference>
<dbReference type="Proteomes" id="UP001634394">
    <property type="component" value="Unassembled WGS sequence"/>
</dbReference>
<dbReference type="PANTHER" id="PTHR14187">
    <property type="entry name" value="ALPHA KINASE/ELONGATION FACTOR 2 KINASE"/>
    <property type="match status" value="1"/>
</dbReference>
<sequence length="505" mass="56795">MASNSILLVAAIDFGTTYSGWAFSFKNEYKTDPTKTSTKHWFGGHFISLKAPTTALIKPDGKTLDSFGYEAETKYANLACSDEYKAWYYFRHFKMLLHVRKAGINEENFRIALEPEAASIFCRLLPLERMVEGRGLSSFKTGSKYMVLDAGGGTVDISVHEVMPGEKLKEIHKPSGGPWGGIQVDEAFKQFIISLVGDTVFCRFQTESKEDYLNLFRDFEIKKRNISPESNNNVTFYIPFTLKEIFQKESGEDISNAIKQTRYVDQVFMLDDKLRVSATVMKNLFSAAIQSTVSHVKELMKDSKVQEISSILMVGGFSESKMFQDAIKSNFRNVAVIIPREAGLVVLNGAVVFGHSPLSIAERVCKYTYGVSTTTQFDETIHDVSKRVEYDDGPRCKDMFSKHIEIGQTVAVEDTTEQKSYFPLREDQTNVKFVIYSSTEKSPMYVTDEGCVKLGSVNVDILDMSVPRKQRTVLVSMRCGGTEIEVTAKEKRTGQTARVKLNFLG</sequence>
<feature type="signal peptide" evidence="4">
    <location>
        <begin position="1"/>
        <end position="22"/>
    </location>
</feature>
<dbReference type="Gene3D" id="3.90.640.10">
    <property type="entry name" value="Actin, Chain A, domain 4"/>
    <property type="match status" value="1"/>
</dbReference>
<dbReference type="Pfam" id="PF00012">
    <property type="entry name" value="HSP70"/>
    <property type="match status" value="1"/>
</dbReference>
<keyword evidence="2" id="KW-0547">Nucleotide-binding</keyword>
<evidence type="ECO:0000256" key="4">
    <source>
        <dbReference type="SAM" id="SignalP"/>
    </source>
</evidence>
<gene>
    <name evidence="5" type="ORF">ACJMK2_027161</name>
</gene>
<evidence type="ECO:0000313" key="6">
    <source>
        <dbReference type="Proteomes" id="UP001634394"/>
    </source>
</evidence>
<dbReference type="AlphaFoldDB" id="A0ABD3XQ78"/>
<accession>A0ABD3XQ78</accession>
<dbReference type="SUPFAM" id="SSF53067">
    <property type="entry name" value="Actin-like ATPase domain"/>
    <property type="match status" value="1"/>
</dbReference>
<dbReference type="PANTHER" id="PTHR14187:SF5">
    <property type="entry name" value="HEAT SHOCK 70 KDA PROTEIN 12A"/>
    <property type="match status" value="1"/>
</dbReference>
<dbReference type="CDD" id="cd10229">
    <property type="entry name" value="ASKHA_NBD_HSP70_HSPA12"/>
    <property type="match status" value="1"/>
</dbReference>
<evidence type="ECO:0000256" key="3">
    <source>
        <dbReference type="ARBA" id="ARBA00022840"/>
    </source>
</evidence>
<organism evidence="5 6">
    <name type="scientific">Sinanodonta woodiana</name>
    <name type="common">Chinese pond mussel</name>
    <name type="synonym">Anodonta woodiana</name>
    <dbReference type="NCBI Taxonomy" id="1069815"/>
    <lineage>
        <taxon>Eukaryota</taxon>
        <taxon>Metazoa</taxon>
        <taxon>Spiralia</taxon>
        <taxon>Lophotrochozoa</taxon>
        <taxon>Mollusca</taxon>
        <taxon>Bivalvia</taxon>
        <taxon>Autobranchia</taxon>
        <taxon>Heteroconchia</taxon>
        <taxon>Palaeoheterodonta</taxon>
        <taxon>Unionida</taxon>
        <taxon>Unionoidea</taxon>
        <taxon>Unionidae</taxon>
        <taxon>Unioninae</taxon>
        <taxon>Sinanodonta</taxon>
    </lineage>
</organism>
<name>A0ABD3XQ78_SINWO</name>
<protein>
    <submittedName>
        <fullName evidence="5">Uncharacterized protein</fullName>
    </submittedName>
</protein>
<dbReference type="EMBL" id="JBJQND010000002">
    <property type="protein sequence ID" value="KAL3887212.1"/>
    <property type="molecule type" value="Genomic_DNA"/>
</dbReference>
<dbReference type="InterPro" id="IPR043129">
    <property type="entry name" value="ATPase_NBD"/>
</dbReference>
<comment type="similarity">
    <text evidence="1">Belongs to the heat shock protein 70 family.</text>
</comment>
<proteinExistence type="inferred from homology"/>
<keyword evidence="6" id="KW-1185">Reference proteome</keyword>
<dbReference type="Gene3D" id="3.30.420.40">
    <property type="match status" value="2"/>
</dbReference>
<evidence type="ECO:0000256" key="1">
    <source>
        <dbReference type="ARBA" id="ARBA00007381"/>
    </source>
</evidence>
<reference evidence="5 6" key="1">
    <citation type="submission" date="2024-11" db="EMBL/GenBank/DDBJ databases">
        <title>Chromosome-level genome assembly of the freshwater bivalve Anodonta woodiana.</title>
        <authorList>
            <person name="Chen X."/>
        </authorList>
    </citation>
    <scope>NUCLEOTIDE SEQUENCE [LARGE SCALE GENOMIC DNA]</scope>
    <source>
        <strain evidence="5">MN2024</strain>
        <tissue evidence="5">Gills</tissue>
    </source>
</reference>
<comment type="caution">
    <text evidence="5">The sequence shown here is derived from an EMBL/GenBank/DDBJ whole genome shotgun (WGS) entry which is preliminary data.</text>
</comment>
<feature type="chain" id="PRO_5044841490" evidence="4">
    <location>
        <begin position="23"/>
        <end position="505"/>
    </location>
</feature>
<keyword evidence="3" id="KW-0067">ATP-binding</keyword>
<evidence type="ECO:0000313" key="5">
    <source>
        <dbReference type="EMBL" id="KAL3887212.1"/>
    </source>
</evidence>
<evidence type="ECO:0000256" key="2">
    <source>
        <dbReference type="ARBA" id="ARBA00022741"/>
    </source>
</evidence>
<keyword evidence="4" id="KW-0732">Signal</keyword>
<dbReference type="InterPro" id="IPR013126">
    <property type="entry name" value="Hsp_70_fam"/>
</dbReference>